<evidence type="ECO:0000259" key="16">
    <source>
        <dbReference type="Pfam" id="PF13193"/>
    </source>
</evidence>
<dbReference type="PANTHER" id="PTHR43767:SF8">
    <property type="entry name" value="LONG-CHAIN-FATTY-ACID--COA LIGASE"/>
    <property type="match status" value="1"/>
</dbReference>
<keyword evidence="6" id="KW-0547">Nucleotide-binding</keyword>
<evidence type="ECO:0000313" key="18">
    <source>
        <dbReference type="Proteomes" id="UP000288227"/>
    </source>
</evidence>
<keyword evidence="11" id="KW-0472">Membrane</keyword>
<dbReference type="InterPro" id="IPR000873">
    <property type="entry name" value="AMP-dep_synth/lig_dom"/>
</dbReference>
<comment type="subcellular location">
    <subcellularLocation>
        <location evidence="2">Membrane</location>
        <topology evidence="2">Peripheral membrane protein</topology>
    </subcellularLocation>
</comment>
<comment type="similarity">
    <text evidence="4">Belongs to the ATP-dependent AMP-binding enzyme family.</text>
</comment>
<comment type="cofactor">
    <cofactor evidence="1">
        <name>Mg(2+)</name>
        <dbReference type="ChEBI" id="CHEBI:18420"/>
    </cofactor>
</comment>
<comment type="pathway">
    <text evidence="3">Lipid metabolism; fatty acid beta-oxidation.</text>
</comment>
<dbReference type="InterPro" id="IPR050237">
    <property type="entry name" value="ATP-dep_AMP-bd_enzyme"/>
</dbReference>
<keyword evidence="10" id="KW-0443">Lipid metabolism</keyword>
<evidence type="ECO:0000256" key="4">
    <source>
        <dbReference type="ARBA" id="ARBA00006432"/>
    </source>
</evidence>
<keyword evidence="8" id="KW-0067">ATP-binding</keyword>
<proteinExistence type="inferred from homology"/>
<accession>A0A401U7X2</accession>
<dbReference type="InterPro" id="IPR045851">
    <property type="entry name" value="AMP-bd_C_sf"/>
</dbReference>
<protein>
    <recommendedName>
        <fullName evidence="13">Long-chain-fatty-acid--CoA ligase</fullName>
        <ecNumber evidence="12">6.2.1.3</ecNumber>
    </recommendedName>
    <alternativeName>
        <fullName evidence="14">Long-chain acyl-CoA synthetase</fullName>
    </alternativeName>
</protein>
<dbReference type="FunFam" id="3.30.300.30:FF:000006">
    <property type="entry name" value="Long-chain-fatty-acid--CoA ligase FadD"/>
    <property type="match status" value="1"/>
</dbReference>
<keyword evidence="5 17" id="KW-0436">Ligase</keyword>
<evidence type="ECO:0000256" key="5">
    <source>
        <dbReference type="ARBA" id="ARBA00022598"/>
    </source>
</evidence>
<dbReference type="Pfam" id="PF13193">
    <property type="entry name" value="AMP-binding_C"/>
    <property type="match status" value="1"/>
</dbReference>
<evidence type="ECO:0000256" key="8">
    <source>
        <dbReference type="ARBA" id="ARBA00022840"/>
    </source>
</evidence>
<evidence type="ECO:0000256" key="3">
    <source>
        <dbReference type="ARBA" id="ARBA00005005"/>
    </source>
</evidence>
<evidence type="ECO:0000256" key="11">
    <source>
        <dbReference type="ARBA" id="ARBA00023136"/>
    </source>
</evidence>
<evidence type="ECO:0000256" key="2">
    <source>
        <dbReference type="ARBA" id="ARBA00004170"/>
    </source>
</evidence>
<dbReference type="GO" id="GO:0004467">
    <property type="term" value="F:long-chain fatty acid-CoA ligase activity"/>
    <property type="evidence" value="ECO:0007669"/>
    <property type="project" value="UniProtKB-EC"/>
</dbReference>
<dbReference type="InterPro" id="IPR025110">
    <property type="entry name" value="AMP-bd_C"/>
</dbReference>
<dbReference type="EC" id="6.2.1.3" evidence="12"/>
<feature type="domain" description="AMP-dependent synthetase/ligase" evidence="15">
    <location>
        <begin position="30"/>
        <end position="417"/>
    </location>
</feature>
<evidence type="ECO:0000256" key="12">
    <source>
        <dbReference type="ARBA" id="ARBA00026121"/>
    </source>
</evidence>
<dbReference type="GO" id="GO:0005524">
    <property type="term" value="F:ATP binding"/>
    <property type="evidence" value="ECO:0007669"/>
    <property type="project" value="UniProtKB-KW"/>
</dbReference>
<keyword evidence="7" id="KW-0276">Fatty acid metabolism</keyword>
<dbReference type="CDD" id="cd05936">
    <property type="entry name" value="FC-FACS_FadD_like"/>
    <property type="match status" value="1"/>
</dbReference>
<dbReference type="Gene3D" id="3.40.50.980">
    <property type="match status" value="2"/>
</dbReference>
<dbReference type="InterPro" id="IPR020845">
    <property type="entry name" value="AMP-binding_CS"/>
</dbReference>
<organism evidence="17 18">
    <name type="scientific">Chryseotalea sanaruensis</name>
    <dbReference type="NCBI Taxonomy" id="2482724"/>
    <lineage>
        <taxon>Bacteria</taxon>
        <taxon>Pseudomonadati</taxon>
        <taxon>Bacteroidota</taxon>
        <taxon>Cytophagia</taxon>
        <taxon>Cytophagales</taxon>
        <taxon>Chryseotaleaceae</taxon>
        <taxon>Chryseotalea</taxon>
    </lineage>
</organism>
<name>A0A401U7X2_9BACT</name>
<dbReference type="PANTHER" id="PTHR43767">
    <property type="entry name" value="LONG-CHAIN-FATTY-ACID--COA LIGASE"/>
    <property type="match status" value="1"/>
</dbReference>
<evidence type="ECO:0000256" key="9">
    <source>
        <dbReference type="ARBA" id="ARBA00022842"/>
    </source>
</evidence>
<evidence type="ECO:0000256" key="13">
    <source>
        <dbReference type="ARBA" id="ARBA00039545"/>
    </source>
</evidence>
<dbReference type="RefSeq" id="WP_127121624.1">
    <property type="nucleotide sequence ID" value="NZ_BHXQ01000002.1"/>
</dbReference>
<dbReference type="AlphaFoldDB" id="A0A401U7X2"/>
<dbReference type="Pfam" id="PF00501">
    <property type="entry name" value="AMP-binding"/>
    <property type="match status" value="1"/>
</dbReference>
<dbReference type="OrthoDB" id="9778383at2"/>
<gene>
    <name evidence="17" type="ORF">SanaruYs_11940</name>
</gene>
<dbReference type="SUPFAM" id="SSF56801">
    <property type="entry name" value="Acetyl-CoA synthetase-like"/>
    <property type="match status" value="1"/>
</dbReference>
<comment type="caution">
    <text evidence="17">The sequence shown here is derived from an EMBL/GenBank/DDBJ whole genome shotgun (WGS) entry which is preliminary data.</text>
</comment>
<sequence length="552" mass="61733">MNNRPWLSSYPEGMLAEINPADYPTLLDMFDESFQKYKGRPLFENMGKIMTFDELDRQSKAIAAYFQHKTDLKPGDRIAVQMPNCLQYPIVFIGALRAGLIVVNTNPLYTPREMEHQFRDSGAKAIVIAANFAYNLEKVFSKTQIKTVIITELGDMLGGLKKHLVNFVVKRIKKMVPPYQLPGALSFNNVLAEGLTLSYTEVKGKPEDTILLQYTGGTTGLSKGAELSHRNLSANLMQGEAFLKMYFPKNATALVPLPLYHITALYGTLIFMKFGFKSVLITNPKDLPGFIKELKRQPYNIMIGVNTLFNALLNHPKIKEVDFTPLKATIGGGMAIQDVVSERWKQLTGQFITQGYGLSETSPMLTINLLGSERPSCIGVPFPSTDIMIADDNGNPLPAGEPGELCAKGPQVFKGYWQKDNSEVFYKGEWFKTGDVAIMEPDGFFKIVDRKKDMILVSGFNVYPNEIEAIVATHPKVLEAAAIGVPDEHSTEAVKLFVIKKDESLTEDELKAFCKEQMVNYKRPKYIEFRTELPKSNVGKILRRALRDGTPS</sequence>
<evidence type="ECO:0000259" key="15">
    <source>
        <dbReference type="Pfam" id="PF00501"/>
    </source>
</evidence>
<evidence type="ECO:0000256" key="7">
    <source>
        <dbReference type="ARBA" id="ARBA00022832"/>
    </source>
</evidence>
<dbReference type="PROSITE" id="PS00455">
    <property type="entry name" value="AMP_BINDING"/>
    <property type="match status" value="1"/>
</dbReference>
<evidence type="ECO:0000313" key="17">
    <source>
        <dbReference type="EMBL" id="GCC50975.1"/>
    </source>
</evidence>
<dbReference type="Gene3D" id="3.30.300.30">
    <property type="match status" value="1"/>
</dbReference>
<dbReference type="EMBL" id="BHXQ01000002">
    <property type="protein sequence ID" value="GCC50975.1"/>
    <property type="molecule type" value="Genomic_DNA"/>
</dbReference>
<evidence type="ECO:0000256" key="6">
    <source>
        <dbReference type="ARBA" id="ARBA00022741"/>
    </source>
</evidence>
<keyword evidence="9" id="KW-0460">Magnesium</keyword>
<dbReference type="FunFam" id="3.40.50.12780:FF:000003">
    <property type="entry name" value="Long-chain-fatty-acid--CoA ligase FadD"/>
    <property type="match status" value="1"/>
</dbReference>
<feature type="domain" description="AMP-binding enzyme C-terminal" evidence="16">
    <location>
        <begin position="466"/>
        <end position="540"/>
    </location>
</feature>
<evidence type="ECO:0000256" key="14">
    <source>
        <dbReference type="ARBA" id="ARBA00042773"/>
    </source>
</evidence>
<reference evidence="17 18" key="1">
    <citation type="submission" date="2018-11" db="EMBL/GenBank/DDBJ databases">
        <title>Chryseotalea sanarue gen. nov., sp., nov., a member of the family Cytophagaceae, isolated from a brackish lake in Hamamatsu Japan.</title>
        <authorList>
            <person name="Maejima Y."/>
            <person name="Iino T."/>
            <person name="Muraguchi Y."/>
            <person name="Fukuda K."/>
            <person name="Ohkuma M."/>
            <person name="Moriuchi R."/>
            <person name="Dohra H."/>
            <person name="Kimbara K."/>
            <person name="Shintani M."/>
        </authorList>
    </citation>
    <scope>NUCLEOTIDE SEQUENCE [LARGE SCALE GENOMIC DNA]</scope>
    <source>
        <strain evidence="17 18">Ys</strain>
    </source>
</reference>
<dbReference type="GO" id="GO:0016020">
    <property type="term" value="C:membrane"/>
    <property type="evidence" value="ECO:0007669"/>
    <property type="project" value="UniProtKB-SubCell"/>
</dbReference>
<evidence type="ECO:0000256" key="1">
    <source>
        <dbReference type="ARBA" id="ARBA00001946"/>
    </source>
</evidence>
<keyword evidence="18" id="KW-1185">Reference proteome</keyword>
<dbReference type="Gene3D" id="2.30.38.10">
    <property type="entry name" value="Luciferase, Domain 3"/>
    <property type="match status" value="1"/>
</dbReference>
<dbReference type="Proteomes" id="UP000288227">
    <property type="component" value="Unassembled WGS sequence"/>
</dbReference>
<evidence type="ECO:0000256" key="10">
    <source>
        <dbReference type="ARBA" id="ARBA00023098"/>
    </source>
</evidence>